<name>A0A4U8Q5I4_9FIRM</name>
<gene>
    <name evidence="1" type="ORF">DSM106044_03087</name>
</gene>
<dbReference type="OrthoDB" id="95576at2"/>
<evidence type="ECO:0000313" key="1">
    <source>
        <dbReference type="EMBL" id="TLC99996.1"/>
    </source>
</evidence>
<proteinExistence type="predicted"/>
<keyword evidence="2" id="KW-1185">Reference proteome</keyword>
<dbReference type="Pfam" id="PF10844">
    <property type="entry name" value="DUF2577"/>
    <property type="match status" value="1"/>
</dbReference>
<organism evidence="1 2">
    <name type="scientific">Robinsoniella peoriensis</name>
    <dbReference type="NCBI Taxonomy" id="180332"/>
    <lineage>
        <taxon>Bacteria</taxon>
        <taxon>Bacillati</taxon>
        <taxon>Bacillota</taxon>
        <taxon>Clostridia</taxon>
        <taxon>Lachnospirales</taxon>
        <taxon>Lachnospiraceae</taxon>
        <taxon>Robinsoniella</taxon>
    </lineage>
</organism>
<evidence type="ECO:0000313" key="2">
    <source>
        <dbReference type="Proteomes" id="UP000306509"/>
    </source>
</evidence>
<dbReference type="EMBL" id="QGQD01000060">
    <property type="protein sequence ID" value="TLC99996.1"/>
    <property type="molecule type" value="Genomic_DNA"/>
</dbReference>
<sequence length="95" mass="10629">MHNDLINIIKRAAMEAVEESAPMRVIIGKVIKSIPLTVSINQKLAVDEDFLVIPERIKKDGFKEKECLILLRQQGGQQFIVLDKIGGATDDTQIK</sequence>
<evidence type="ECO:0008006" key="3">
    <source>
        <dbReference type="Google" id="ProtNLM"/>
    </source>
</evidence>
<protein>
    <recommendedName>
        <fullName evidence="3">Phage protein</fullName>
    </recommendedName>
</protein>
<accession>A0A4U8Q5I4</accession>
<dbReference type="Proteomes" id="UP000306509">
    <property type="component" value="Unassembled WGS sequence"/>
</dbReference>
<comment type="caution">
    <text evidence="1">The sequence shown here is derived from an EMBL/GenBank/DDBJ whole genome shotgun (WGS) entry which is preliminary data.</text>
</comment>
<dbReference type="RefSeq" id="WP_070041159.1">
    <property type="nucleotide sequence ID" value="NZ_CABMJZ010000055.1"/>
</dbReference>
<dbReference type="InterPro" id="IPR022555">
    <property type="entry name" value="DUF2577"/>
</dbReference>
<reference evidence="1 2" key="1">
    <citation type="journal article" date="2019" name="Anaerobe">
        <title>Detection of Robinsoniella peoriensis in multiple bone samples of a trauma patient.</title>
        <authorList>
            <person name="Schrottner P."/>
            <person name="Hartwich K."/>
            <person name="Bunk B."/>
            <person name="Schober I."/>
            <person name="Helbig S."/>
            <person name="Rudolph W.W."/>
            <person name="Gunzer F."/>
        </authorList>
    </citation>
    <scope>NUCLEOTIDE SEQUENCE [LARGE SCALE GENOMIC DNA]</scope>
    <source>
        <strain evidence="1 2">DSM 106044</strain>
    </source>
</reference>
<dbReference type="AlphaFoldDB" id="A0A4U8Q5I4"/>